<protein>
    <submittedName>
        <fullName evidence="1">DUF4411 family protein</fullName>
    </submittedName>
</protein>
<reference evidence="1" key="1">
    <citation type="submission" date="2022-08" db="EMBL/GenBank/DDBJ databases">
        <title>Alicyclobacillus dauci DSM2870, complete genome.</title>
        <authorList>
            <person name="Wang Q."/>
            <person name="Cai R."/>
            <person name="Wang Z."/>
        </authorList>
    </citation>
    <scope>NUCLEOTIDE SEQUENCE</scope>
    <source>
        <strain evidence="1">DSM 28700</strain>
    </source>
</reference>
<evidence type="ECO:0000313" key="2">
    <source>
        <dbReference type="Proteomes" id="UP001164803"/>
    </source>
</evidence>
<name>A0ABY6Z4B8_9BACL</name>
<dbReference type="Proteomes" id="UP001164803">
    <property type="component" value="Chromosome"/>
</dbReference>
<proteinExistence type="predicted"/>
<dbReference type="InterPro" id="IPR029060">
    <property type="entry name" value="PIN-like_dom_sf"/>
</dbReference>
<evidence type="ECO:0000313" key="1">
    <source>
        <dbReference type="EMBL" id="WAH37733.1"/>
    </source>
</evidence>
<keyword evidence="2" id="KW-1185">Reference proteome</keyword>
<accession>A0ABY6Z4B8</accession>
<dbReference type="SUPFAM" id="SSF88723">
    <property type="entry name" value="PIN domain-like"/>
    <property type="match status" value="1"/>
</dbReference>
<dbReference type="EMBL" id="CP104064">
    <property type="protein sequence ID" value="WAH37733.1"/>
    <property type="molecule type" value="Genomic_DNA"/>
</dbReference>
<organism evidence="1 2">
    <name type="scientific">Alicyclobacillus dauci</name>
    <dbReference type="NCBI Taxonomy" id="1475485"/>
    <lineage>
        <taxon>Bacteria</taxon>
        <taxon>Bacillati</taxon>
        <taxon>Bacillota</taxon>
        <taxon>Bacilli</taxon>
        <taxon>Bacillales</taxon>
        <taxon>Alicyclobacillaceae</taxon>
        <taxon>Alicyclobacillus</taxon>
    </lineage>
</organism>
<dbReference type="RefSeq" id="WP_268045252.1">
    <property type="nucleotide sequence ID" value="NZ_CP104064.1"/>
</dbReference>
<sequence length="129" mass="15203">MNNLVDKSYIIDTNVFRYYVNEHYHQVQPFWSTVRRNPDYSLYMCDEVVRELEVQAVNPALFKQFQRIQQELCPLMGEVLKYEGNIEQEHTLRMIAARLRYKHNVTMAGGLTGTTNGTRINLFRILGTE</sequence>
<gene>
    <name evidence="1" type="ORF">NZD86_04310</name>
</gene>